<name>A0A1F7IMG3_9BACT</name>
<dbReference type="AlphaFoldDB" id="A0A1F7IMG3"/>
<organism evidence="1 2">
    <name type="scientific">Candidatus Roizmanbacteria bacterium RIFCSPLOWO2_01_FULL_37_16</name>
    <dbReference type="NCBI Taxonomy" id="1802058"/>
    <lineage>
        <taxon>Bacteria</taxon>
        <taxon>Candidatus Roizmaniibacteriota</taxon>
    </lineage>
</organism>
<dbReference type="EMBL" id="MGAI01000027">
    <property type="protein sequence ID" value="OGK44490.1"/>
    <property type="molecule type" value="Genomic_DNA"/>
</dbReference>
<protein>
    <submittedName>
        <fullName evidence="1">Uncharacterized protein</fullName>
    </submittedName>
</protein>
<proteinExistence type="predicted"/>
<reference evidence="1 2" key="1">
    <citation type="journal article" date="2016" name="Nat. Commun.">
        <title>Thousands of microbial genomes shed light on interconnected biogeochemical processes in an aquifer system.</title>
        <authorList>
            <person name="Anantharaman K."/>
            <person name="Brown C.T."/>
            <person name="Hug L.A."/>
            <person name="Sharon I."/>
            <person name="Castelle C.J."/>
            <person name="Probst A.J."/>
            <person name="Thomas B.C."/>
            <person name="Singh A."/>
            <person name="Wilkins M.J."/>
            <person name="Karaoz U."/>
            <person name="Brodie E.L."/>
            <person name="Williams K.H."/>
            <person name="Hubbard S.S."/>
            <person name="Banfield J.F."/>
        </authorList>
    </citation>
    <scope>NUCLEOTIDE SEQUENCE [LARGE SCALE GENOMIC DNA]</scope>
</reference>
<evidence type="ECO:0000313" key="2">
    <source>
        <dbReference type="Proteomes" id="UP000178040"/>
    </source>
</evidence>
<sequence length="185" mass="21155">MINFTLSKAQIQDIIFNNRYKLDDKSSFSNLDELSLIINTGEVFGLEVDKEKAKKIIDETFNKQNKPSQLSNRYNGAILQIKGQYTVNSLFSLRTEARLIKGVMFIFQETLINRQHRILAKKLIGEKAVKLFPGCDEEYLYEILTEVTESHLFETLKKLASGLPIFQVSFDSDGSFTLEEMGNIS</sequence>
<gene>
    <name evidence="1" type="ORF">A3B40_01740</name>
</gene>
<accession>A0A1F7IMG3</accession>
<dbReference type="Proteomes" id="UP000178040">
    <property type="component" value="Unassembled WGS sequence"/>
</dbReference>
<evidence type="ECO:0000313" key="1">
    <source>
        <dbReference type="EMBL" id="OGK44490.1"/>
    </source>
</evidence>
<comment type="caution">
    <text evidence="1">The sequence shown here is derived from an EMBL/GenBank/DDBJ whole genome shotgun (WGS) entry which is preliminary data.</text>
</comment>